<proteinExistence type="predicted"/>
<organism evidence="2 3">
    <name type="scientific">Rodentibacter haemolyticus</name>
    <dbReference type="NCBI Taxonomy" id="2778911"/>
    <lineage>
        <taxon>Bacteria</taxon>
        <taxon>Pseudomonadati</taxon>
        <taxon>Pseudomonadota</taxon>
        <taxon>Gammaproteobacteria</taxon>
        <taxon>Pasteurellales</taxon>
        <taxon>Pasteurellaceae</taxon>
        <taxon>Rodentibacter</taxon>
    </lineage>
</organism>
<dbReference type="Proteomes" id="UP000663069">
    <property type="component" value="Chromosome"/>
</dbReference>
<dbReference type="RefSeq" id="WP_194812619.1">
    <property type="nucleotide sequence ID" value="NZ_CP063056.1"/>
</dbReference>
<evidence type="ECO:0000259" key="1">
    <source>
        <dbReference type="PROSITE" id="PS50943"/>
    </source>
</evidence>
<evidence type="ECO:0000313" key="2">
    <source>
        <dbReference type="EMBL" id="QPB43042.1"/>
    </source>
</evidence>
<gene>
    <name evidence="2" type="ORF">IHV77_02690</name>
</gene>
<keyword evidence="3" id="KW-1185">Reference proteome</keyword>
<feature type="domain" description="HTH cro/C1-type" evidence="1">
    <location>
        <begin position="26"/>
        <end position="67"/>
    </location>
</feature>
<dbReference type="EMBL" id="CP063056">
    <property type="protein sequence ID" value="QPB43042.1"/>
    <property type="molecule type" value="Genomic_DNA"/>
</dbReference>
<dbReference type="SUPFAM" id="SSF47413">
    <property type="entry name" value="lambda repressor-like DNA-binding domains"/>
    <property type="match status" value="1"/>
</dbReference>
<dbReference type="PROSITE" id="PS50943">
    <property type="entry name" value="HTH_CROC1"/>
    <property type="match status" value="1"/>
</dbReference>
<evidence type="ECO:0000313" key="3">
    <source>
        <dbReference type="Proteomes" id="UP000663069"/>
    </source>
</evidence>
<name>A0ABX6UYX7_9PAST</name>
<accession>A0ABX6UYX7</accession>
<sequence>MKERLDLNSYEIIERMKKICDVHTDKELASIIGIQPPSVNKWKTRNLVPLEPLLLVSNRFNVSIDWLLHGQQVNELTTHEKLALIAFNDLDDRKKLEAIAFMTGLKNSPVSISQTINGSENNVVGNGDIHINK</sequence>
<reference evidence="2 3" key="1">
    <citation type="submission" date="2020-10" db="EMBL/GenBank/DDBJ databases">
        <title>Genome Sequencing of Rodentibacter spp. strain DSM111151.</title>
        <authorList>
            <person name="Benga L."/>
            <person name="Lautwein T."/>
        </authorList>
    </citation>
    <scope>NUCLEOTIDE SEQUENCE [LARGE SCALE GENOMIC DNA]</scope>
    <source>
        <strain evidence="2 3">DSM 111151</strain>
    </source>
</reference>
<dbReference type="Pfam" id="PF07022">
    <property type="entry name" value="Phage_CI_repr"/>
    <property type="match status" value="1"/>
</dbReference>
<dbReference type="InterPro" id="IPR001387">
    <property type="entry name" value="Cro/C1-type_HTH"/>
</dbReference>
<dbReference type="Gene3D" id="1.10.260.40">
    <property type="entry name" value="lambda repressor-like DNA-binding domains"/>
    <property type="match status" value="1"/>
</dbReference>
<dbReference type="InterPro" id="IPR010744">
    <property type="entry name" value="Phage_CI_N"/>
</dbReference>
<protein>
    <submittedName>
        <fullName evidence="2">Helix-turn-helix domain-containing protein</fullName>
    </submittedName>
</protein>
<dbReference type="InterPro" id="IPR010982">
    <property type="entry name" value="Lambda_DNA-bd_dom_sf"/>
</dbReference>